<dbReference type="EMBL" id="BMFV01000039">
    <property type="protein sequence ID" value="GGH87394.1"/>
    <property type="molecule type" value="Genomic_DNA"/>
</dbReference>
<proteinExistence type="predicted"/>
<protein>
    <submittedName>
        <fullName evidence="1">Uncharacterized protein</fullName>
    </submittedName>
</protein>
<sequence length="67" mass="7895">MSQRKIRPKTEAIPDAGTFKKFQKQIIVKKESMKGKRIINRNKVFEKSWFSKAGLSRLFFITSEFIT</sequence>
<organism evidence="1 2">
    <name type="scientific">Pullulanibacillus pueri</name>
    <dbReference type="NCBI Taxonomy" id="1437324"/>
    <lineage>
        <taxon>Bacteria</taxon>
        <taxon>Bacillati</taxon>
        <taxon>Bacillota</taxon>
        <taxon>Bacilli</taxon>
        <taxon>Bacillales</taxon>
        <taxon>Sporolactobacillaceae</taxon>
        <taxon>Pullulanibacillus</taxon>
    </lineage>
</organism>
<reference evidence="1" key="1">
    <citation type="journal article" date="2014" name="Int. J. Syst. Evol. Microbiol.">
        <title>Complete genome sequence of Corynebacterium casei LMG S-19264T (=DSM 44701T), isolated from a smear-ripened cheese.</title>
        <authorList>
            <consortium name="US DOE Joint Genome Institute (JGI-PGF)"/>
            <person name="Walter F."/>
            <person name="Albersmeier A."/>
            <person name="Kalinowski J."/>
            <person name="Ruckert C."/>
        </authorList>
    </citation>
    <scope>NUCLEOTIDE SEQUENCE</scope>
    <source>
        <strain evidence="1">CGMCC 1.12777</strain>
    </source>
</reference>
<dbReference type="AlphaFoldDB" id="A0A8J2ZYX3"/>
<name>A0A8J2ZYX3_9BACL</name>
<comment type="caution">
    <text evidence="1">The sequence shown here is derived from an EMBL/GenBank/DDBJ whole genome shotgun (WGS) entry which is preliminary data.</text>
</comment>
<evidence type="ECO:0000313" key="2">
    <source>
        <dbReference type="Proteomes" id="UP000656813"/>
    </source>
</evidence>
<accession>A0A8J2ZYX3</accession>
<gene>
    <name evidence="1" type="ORF">GCM10007096_37310</name>
</gene>
<evidence type="ECO:0000313" key="1">
    <source>
        <dbReference type="EMBL" id="GGH87394.1"/>
    </source>
</evidence>
<reference evidence="1" key="2">
    <citation type="submission" date="2020-09" db="EMBL/GenBank/DDBJ databases">
        <authorList>
            <person name="Sun Q."/>
            <person name="Zhou Y."/>
        </authorList>
    </citation>
    <scope>NUCLEOTIDE SEQUENCE</scope>
    <source>
        <strain evidence="1">CGMCC 1.12777</strain>
    </source>
</reference>
<dbReference type="Proteomes" id="UP000656813">
    <property type="component" value="Unassembled WGS sequence"/>
</dbReference>
<keyword evidence="2" id="KW-1185">Reference proteome</keyword>